<gene>
    <name evidence="3" type="ORF">PGLA1383_LOCUS11156</name>
    <name evidence="4" type="ORF">PGLA2088_LOCUS10275</name>
</gene>
<evidence type="ECO:0000313" key="3">
    <source>
        <dbReference type="EMBL" id="CAE8592493.1"/>
    </source>
</evidence>
<feature type="region of interest" description="Disordered" evidence="1">
    <location>
        <begin position="1287"/>
        <end position="1330"/>
    </location>
</feature>
<evidence type="ECO:0000259" key="2">
    <source>
        <dbReference type="PROSITE" id="PS51670"/>
    </source>
</evidence>
<dbReference type="EMBL" id="CAJNNW010011511">
    <property type="protein sequence ID" value="CAE8653260.1"/>
    <property type="molecule type" value="Genomic_DNA"/>
</dbReference>
<dbReference type="EMBL" id="CAJNNV010005714">
    <property type="protein sequence ID" value="CAE8592493.1"/>
    <property type="molecule type" value="Genomic_DNA"/>
</dbReference>
<name>A0A813E1D5_POLGL</name>
<reference evidence="3" key="1">
    <citation type="submission" date="2021-02" db="EMBL/GenBank/DDBJ databases">
        <authorList>
            <person name="Dougan E. K."/>
            <person name="Rhodes N."/>
            <person name="Thang M."/>
            <person name="Chan C."/>
        </authorList>
    </citation>
    <scope>NUCLEOTIDE SEQUENCE</scope>
</reference>
<feature type="domain" description="ShKT" evidence="2">
    <location>
        <begin position="1465"/>
        <end position="1499"/>
    </location>
</feature>
<keyword evidence="5" id="KW-1185">Reference proteome</keyword>
<sequence>MEADDACGGLGCCSDPLASARPACEGNIPLACALLRFWVPGCAVNFVRESWVQTGRDWQTSELAVELGVSPLEILSILPLTECDAAQICGEQAYQAEPVTWKENAEYLQARKDEAHKNEECPDTSIVRTSEDTQRVHLVAGMRYAVVFRAMRLLDFEGSRPVLREDASQTLRLLPSPVRVIAFVGPGRCGKSFTLSRLAEDDLEFIGLAPAEQGPTAIGNQCRDVTSNRIDKYVHENGQSNINEGAIDVVGTAPCDIDLGPDAAGGSQIDAHGGQTQTQTRQNHAAWDGQAECSREKFPVGDYANPVTAGIDFCVIPVTSLSDGGVLLLLDCEGSDNPCEDNDLRCRSVTSLALRAASQLVQCDSTTEKESTLEDLAAMIKSSKMGGVGHVLQTDVQRLCMLVIACRFKGLDDSYMEDRVLADKEGQVGRNEMRSKIRTFFKQRCLRALPHLAEATAYEDAVRQLRKEFLQTTSPLRSEDGLLLDGPKLCQALEAIIAEIGQATTASLHALDETASPSRANRLVEISTEGAAVFEATLKGALPLHYAGPKLLEPFRPGGFHAQAALAMFDRLAAAENFKEGLGVAQARARVEERLEVLFHRLATQDAAFRAKDVQRCEALAMKLAGEFATDLPDRGRCWDDQELESWGAAKTAELEAVFARGTSRDQTRGPGAPPVQVQVQGLCQEAVAEGRRSLRLRCWEIWQERLQANSCLRQVLEAAAERAHVAAFKACQDELPNLTGYVEETELLQLFEPRRKKALQDLERLLDAEQLLAQDGQSGFEAQLRERASGALAIALQRLLNDLRVSVETFRLSEITRATELAQGCIDELRCAMPTSPLSAPLMQTQLAEMDELSVKARQKFDLELLDLRLRCGDAVDSARRKFENAAEAAACSLRAESLRKADAALRLRQGREESLVRFEETLQRILGNGSRYLEEAAWAREGVLGTAKQAAEDVLASICDKVLEHAVPGDAWEKRACCQERSLLAEALQACLDDVAARNQELWKAEQSRAEAAADRVCTSLGALIPDMPLRRALTDQSFTQLQDLVSRCTADLGDASESMCHAAWAEARERAATVARNSLEEVRKSNEMLKVQREDALKRALNRQRSELAFVCEGFLRQGTIAEAELQAASNQMRFFIQRFEDEAKDVIGDGVLVARGQWENELMQDMRAKLLCVLELEMKELRLRVRRLRRSNMVKLMLLMMPVLLAFLILWLPPRTRSHHVAVEVLLAAQNGSGIKSDLKGSRQEQNKYSSSTGTVQGVASDQRVPATRSNLVAAELEVVTTTSEESRRISSGHVDGSTEQFPERELSGGMSIRESPSSSKDSQDKLAVVDGLDSDDSGKADLAVMSEQMVAVEEHPISASDDVDGQTGVVSHNELRDGMAMAESPSISKDSLQKWEVDSGAILVSDTFAELGLSIDATDKEASGTIAADIEEQVPHSGQQTQSASADEVAPTSQDSMAPCIDKNDFCSDWAASGECQVNAAFMSTHCQRSCSLCRS</sequence>
<dbReference type="InterPro" id="IPR027417">
    <property type="entry name" value="P-loop_NTPase"/>
</dbReference>
<dbReference type="SUPFAM" id="SSF52540">
    <property type="entry name" value="P-loop containing nucleoside triphosphate hydrolases"/>
    <property type="match status" value="1"/>
</dbReference>
<dbReference type="PANTHER" id="PTHR10751">
    <property type="entry name" value="GUANYLATE BINDING PROTEIN"/>
    <property type="match status" value="1"/>
</dbReference>
<organism evidence="3 5">
    <name type="scientific">Polarella glacialis</name>
    <name type="common">Dinoflagellate</name>
    <dbReference type="NCBI Taxonomy" id="89957"/>
    <lineage>
        <taxon>Eukaryota</taxon>
        <taxon>Sar</taxon>
        <taxon>Alveolata</taxon>
        <taxon>Dinophyceae</taxon>
        <taxon>Suessiales</taxon>
        <taxon>Suessiaceae</taxon>
        <taxon>Polarella</taxon>
    </lineage>
</organism>
<dbReference type="Pfam" id="PF01549">
    <property type="entry name" value="ShK"/>
    <property type="match status" value="1"/>
</dbReference>
<feature type="region of interest" description="Disordered" evidence="1">
    <location>
        <begin position="1240"/>
        <end position="1271"/>
    </location>
</feature>
<evidence type="ECO:0000313" key="4">
    <source>
        <dbReference type="EMBL" id="CAE8653260.1"/>
    </source>
</evidence>
<feature type="compositionally biased region" description="Polar residues" evidence="1">
    <location>
        <begin position="1441"/>
        <end position="1460"/>
    </location>
</feature>
<feature type="compositionally biased region" description="Polar residues" evidence="1">
    <location>
        <begin position="1251"/>
        <end position="1264"/>
    </location>
</feature>
<dbReference type="OrthoDB" id="6132182at2759"/>
<evidence type="ECO:0000256" key="1">
    <source>
        <dbReference type="SAM" id="MobiDB-lite"/>
    </source>
</evidence>
<comment type="caution">
    <text evidence="3">The sequence shown here is derived from an EMBL/GenBank/DDBJ whole genome shotgun (WGS) entry which is preliminary data.</text>
</comment>
<proteinExistence type="predicted"/>
<dbReference type="Gene3D" id="3.40.50.300">
    <property type="entry name" value="P-loop containing nucleotide triphosphate hydrolases"/>
    <property type="match status" value="1"/>
</dbReference>
<dbReference type="PROSITE" id="PS51670">
    <property type="entry name" value="SHKT"/>
    <property type="match status" value="1"/>
</dbReference>
<dbReference type="SMART" id="SM00254">
    <property type="entry name" value="ShKT"/>
    <property type="match status" value="1"/>
</dbReference>
<dbReference type="InterPro" id="IPR003582">
    <property type="entry name" value="ShKT_dom"/>
</dbReference>
<protein>
    <recommendedName>
        <fullName evidence="2">ShKT domain-containing protein</fullName>
    </recommendedName>
</protein>
<dbReference type="Proteomes" id="UP000626109">
    <property type="component" value="Unassembled WGS sequence"/>
</dbReference>
<dbReference type="Proteomes" id="UP000654075">
    <property type="component" value="Unassembled WGS sequence"/>
</dbReference>
<accession>A0A813E1D5</accession>
<feature type="compositionally biased region" description="Basic and acidic residues" evidence="1">
    <location>
        <begin position="1241"/>
        <end position="1250"/>
    </location>
</feature>
<evidence type="ECO:0000313" key="5">
    <source>
        <dbReference type="Proteomes" id="UP000654075"/>
    </source>
</evidence>
<feature type="region of interest" description="Disordered" evidence="1">
    <location>
        <begin position="1438"/>
        <end position="1460"/>
    </location>
</feature>